<protein>
    <submittedName>
        <fullName evidence="1">Uncharacterized protein</fullName>
    </submittedName>
</protein>
<dbReference type="Proteomes" id="UP000828390">
    <property type="component" value="Unassembled WGS sequence"/>
</dbReference>
<dbReference type="AlphaFoldDB" id="A0A9D4RR76"/>
<keyword evidence="2" id="KW-1185">Reference proteome</keyword>
<comment type="caution">
    <text evidence="1">The sequence shown here is derived from an EMBL/GenBank/DDBJ whole genome shotgun (WGS) entry which is preliminary data.</text>
</comment>
<gene>
    <name evidence="1" type="ORF">DPMN_001843</name>
</gene>
<evidence type="ECO:0000313" key="1">
    <source>
        <dbReference type="EMBL" id="KAH3877964.1"/>
    </source>
</evidence>
<proteinExistence type="predicted"/>
<organism evidence="1 2">
    <name type="scientific">Dreissena polymorpha</name>
    <name type="common">Zebra mussel</name>
    <name type="synonym">Mytilus polymorpha</name>
    <dbReference type="NCBI Taxonomy" id="45954"/>
    <lineage>
        <taxon>Eukaryota</taxon>
        <taxon>Metazoa</taxon>
        <taxon>Spiralia</taxon>
        <taxon>Lophotrochozoa</taxon>
        <taxon>Mollusca</taxon>
        <taxon>Bivalvia</taxon>
        <taxon>Autobranchia</taxon>
        <taxon>Heteroconchia</taxon>
        <taxon>Euheterodonta</taxon>
        <taxon>Imparidentia</taxon>
        <taxon>Neoheterodontei</taxon>
        <taxon>Myida</taxon>
        <taxon>Dreissenoidea</taxon>
        <taxon>Dreissenidae</taxon>
        <taxon>Dreissena</taxon>
    </lineage>
</organism>
<evidence type="ECO:0000313" key="2">
    <source>
        <dbReference type="Proteomes" id="UP000828390"/>
    </source>
</evidence>
<name>A0A9D4RR76_DREPO</name>
<sequence>MLPSWILNQLTTTRTITLRCTLTQLTTQMKTLNATEIDSLVVPFNADGTINKEPETEEDNNPLEPLSTTVLEETEVVFEVFKEGSK</sequence>
<dbReference type="EMBL" id="JAIWYP010000001">
    <property type="protein sequence ID" value="KAH3877964.1"/>
    <property type="molecule type" value="Genomic_DNA"/>
</dbReference>
<accession>A0A9D4RR76</accession>
<reference evidence="1" key="1">
    <citation type="journal article" date="2019" name="bioRxiv">
        <title>The Genome of the Zebra Mussel, Dreissena polymorpha: A Resource for Invasive Species Research.</title>
        <authorList>
            <person name="McCartney M.A."/>
            <person name="Auch B."/>
            <person name="Kono T."/>
            <person name="Mallez S."/>
            <person name="Zhang Y."/>
            <person name="Obille A."/>
            <person name="Becker A."/>
            <person name="Abrahante J.E."/>
            <person name="Garbe J."/>
            <person name="Badalamenti J.P."/>
            <person name="Herman A."/>
            <person name="Mangelson H."/>
            <person name="Liachko I."/>
            <person name="Sullivan S."/>
            <person name="Sone E.D."/>
            <person name="Koren S."/>
            <person name="Silverstein K.A.T."/>
            <person name="Beckman K.B."/>
            <person name="Gohl D.M."/>
        </authorList>
    </citation>
    <scope>NUCLEOTIDE SEQUENCE</scope>
    <source>
        <strain evidence="1">Duluth1</strain>
        <tissue evidence="1">Whole animal</tissue>
    </source>
</reference>
<reference evidence="1" key="2">
    <citation type="submission" date="2020-11" db="EMBL/GenBank/DDBJ databases">
        <authorList>
            <person name="McCartney M.A."/>
            <person name="Auch B."/>
            <person name="Kono T."/>
            <person name="Mallez S."/>
            <person name="Becker A."/>
            <person name="Gohl D.M."/>
            <person name="Silverstein K.A.T."/>
            <person name="Koren S."/>
            <person name="Bechman K.B."/>
            <person name="Herman A."/>
            <person name="Abrahante J.E."/>
            <person name="Garbe J."/>
        </authorList>
    </citation>
    <scope>NUCLEOTIDE SEQUENCE</scope>
    <source>
        <strain evidence="1">Duluth1</strain>
        <tissue evidence="1">Whole animal</tissue>
    </source>
</reference>